<dbReference type="PANTHER" id="PTHR30121:SF11">
    <property type="entry name" value="AAA+ ATPASE DOMAIN-CONTAINING PROTEIN"/>
    <property type="match status" value="1"/>
</dbReference>
<reference evidence="2" key="1">
    <citation type="submission" date="2021-01" db="EMBL/GenBank/DDBJ databases">
        <title>Whole genome shotgun sequence of Dactylosporangium siamense NBRC 106093.</title>
        <authorList>
            <person name="Komaki H."/>
            <person name="Tamura T."/>
        </authorList>
    </citation>
    <scope>NUCLEOTIDE SEQUENCE</scope>
    <source>
        <strain evidence="2">NBRC 106093</strain>
    </source>
</reference>
<evidence type="ECO:0000313" key="2">
    <source>
        <dbReference type="EMBL" id="GIG53114.1"/>
    </source>
</evidence>
<proteinExistence type="predicted"/>
<dbReference type="InterPro" id="IPR027417">
    <property type="entry name" value="P-loop_NTPase"/>
</dbReference>
<dbReference type="AlphaFoldDB" id="A0A919PZV4"/>
<evidence type="ECO:0000259" key="1">
    <source>
        <dbReference type="SMART" id="SM00382"/>
    </source>
</evidence>
<accession>A0A919PZV4</accession>
<name>A0A919PZV4_9ACTN</name>
<sequence length="927" mass="100308">MTTPGAVVHEQDGRFWAWTAVELVAAYDLTRRADAVRLDPAQRLAEAVRDQIAYVDRLLAVRPGEVVALRITRAAPRSLRIHLLGRVLGDSRAAAVSRATDLAERLADVPSHVAAERVTDDAAVQAALSPFAPAVGGLAQIAKRVRTQSVARADAGVPAYVAIEPFSREIEDWTPLLGVLAGYRHPISVTVSLSPDTVPAGVRHTLEQEATRLARLREPFDMPADTGGRIRYPADSGAALLQPIFVDALNRYADRAFRFAVTVASAYPLDETVVEAVGRTMSPAIGDRTARHDPGMVPTGYAVLRPAGPAEFELLRNAQASLEPATLPSAELHRLLAQDSGPGRHGLVALRGLVDRTEAPSLLRLPVALDGNVPGFRVLAPPDTDQVVDAVKGPSLLLGYQGGSTNSEVRMALGDLPRHAFIVGTPGSGKTNTALHLCEQLWRERVPFLVIEPVNAELDDYRWLATRPGFEDLVILTVGDESVAPLRLNPFDVPPGTTVTAHLSNLLSCFEAAFGLWDPLPFIYRRALVQVYRRRGFHPEDRGGPQHAGHWPVLSDLVAALAEVTAALGYSGDIGRNIDAAANLRAEALAEGACGPTLNCRTSFDLSTLLQRPVVVELAGVGDNAKEQALVTLLLLSAVRGHRRASRPTGMHVLLLEEAHRVFPRATATAGDMKEANAQALAAERIAQGLAEDRKYGQSYVLVDQQVGKVADDAYKITNLKVMHRTAASDDRQLLGATMSMHPDQVESAATLRPFEALVSHNRLDRAVTVKVPDVRAADAAARNADEAPLADEDELRRRFQALLGTSSFAAAMAPYGECHDCRHRCRFRRQAESVTADQTESARLVGLAQPTNGGWPALAESLVRLAGDFPGTADADALLDYRTCVFIHALRTANPPHRWTDRGREKAVRWVDRVRLELTRRPGELA</sequence>
<dbReference type="SMART" id="SM00382">
    <property type="entry name" value="AAA"/>
    <property type="match status" value="1"/>
</dbReference>
<dbReference type="Proteomes" id="UP000660611">
    <property type="component" value="Unassembled WGS sequence"/>
</dbReference>
<dbReference type="InterPro" id="IPR051162">
    <property type="entry name" value="T4SS_component"/>
</dbReference>
<gene>
    <name evidence="2" type="ORF">Dsi01nite_111550</name>
</gene>
<comment type="caution">
    <text evidence="2">The sequence shown here is derived from an EMBL/GenBank/DDBJ whole genome shotgun (WGS) entry which is preliminary data.</text>
</comment>
<feature type="domain" description="AAA+ ATPase" evidence="1">
    <location>
        <begin position="416"/>
        <end position="774"/>
    </location>
</feature>
<dbReference type="PANTHER" id="PTHR30121">
    <property type="entry name" value="UNCHARACTERIZED PROTEIN YJGR-RELATED"/>
    <property type="match status" value="1"/>
</dbReference>
<dbReference type="Gene3D" id="3.40.50.300">
    <property type="entry name" value="P-loop containing nucleotide triphosphate hydrolases"/>
    <property type="match status" value="2"/>
</dbReference>
<protein>
    <recommendedName>
        <fullName evidence="1">AAA+ ATPase domain-containing protein</fullName>
    </recommendedName>
</protein>
<dbReference type="EMBL" id="BONQ01000211">
    <property type="protein sequence ID" value="GIG53114.1"/>
    <property type="molecule type" value="Genomic_DNA"/>
</dbReference>
<dbReference type="SUPFAM" id="SSF52540">
    <property type="entry name" value="P-loop containing nucleoside triphosphate hydrolases"/>
    <property type="match status" value="1"/>
</dbReference>
<organism evidence="2 3">
    <name type="scientific">Dactylosporangium siamense</name>
    <dbReference type="NCBI Taxonomy" id="685454"/>
    <lineage>
        <taxon>Bacteria</taxon>
        <taxon>Bacillati</taxon>
        <taxon>Actinomycetota</taxon>
        <taxon>Actinomycetes</taxon>
        <taxon>Micromonosporales</taxon>
        <taxon>Micromonosporaceae</taxon>
        <taxon>Dactylosporangium</taxon>
    </lineage>
</organism>
<dbReference type="InterPro" id="IPR003593">
    <property type="entry name" value="AAA+_ATPase"/>
</dbReference>
<keyword evidence="3" id="KW-1185">Reference proteome</keyword>
<evidence type="ECO:0000313" key="3">
    <source>
        <dbReference type="Proteomes" id="UP000660611"/>
    </source>
</evidence>